<dbReference type="PANTHER" id="PTHR33048">
    <property type="entry name" value="PTH11-LIKE INTEGRAL MEMBRANE PROTEIN (AFU_ORTHOLOGUE AFUA_5G11245)"/>
    <property type="match status" value="1"/>
</dbReference>
<feature type="transmembrane region" description="Helical" evidence="6">
    <location>
        <begin position="107"/>
        <end position="135"/>
    </location>
</feature>
<keyword evidence="3 6" id="KW-1133">Transmembrane helix</keyword>
<evidence type="ECO:0000313" key="9">
    <source>
        <dbReference type="Proteomes" id="UP000078576"/>
    </source>
</evidence>
<keyword evidence="9" id="KW-1185">Reference proteome</keyword>
<evidence type="ECO:0000256" key="5">
    <source>
        <dbReference type="ARBA" id="ARBA00038359"/>
    </source>
</evidence>
<reference evidence="9" key="1">
    <citation type="submission" date="2014-12" db="EMBL/GenBank/DDBJ databases">
        <title>Genome Sequence of Valsa Canker Pathogens Uncovers a Specific Adaption of Colonization on Woody Bark.</title>
        <authorList>
            <person name="Yin Z."/>
            <person name="Liu H."/>
            <person name="Gao X."/>
            <person name="Li Z."/>
            <person name="Song N."/>
            <person name="Ke X."/>
            <person name="Dai Q."/>
            <person name="Wu Y."/>
            <person name="Sun Y."/>
            <person name="Xu J.-R."/>
            <person name="Kang Z.K."/>
            <person name="Wang L."/>
            <person name="Huang L."/>
        </authorList>
    </citation>
    <scope>NUCLEOTIDE SEQUENCE [LARGE SCALE GENOMIC DNA]</scope>
    <source>
        <strain evidence="9">SXYL134</strain>
    </source>
</reference>
<protein>
    <recommendedName>
        <fullName evidence="7">Rhodopsin domain-containing protein</fullName>
    </recommendedName>
</protein>
<accession>A0A194UWF2</accession>
<evidence type="ECO:0000256" key="2">
    <source>
        <dbReference type="ARBA" id="ARBA00022692"/>
    </source>
</evidence>
<organism evidence="8 9">
    <name type="scientific">Cytospora mali</name>
    <name type="common">Apple Valsa canker fungus</name>
    <name type="synonym">Valsa mali</name>
    <dbReference type="NCBI Taxonomy" id="578113"/>
    <lineage>
        <taxon>Eukaryota</taxon>
        <taxon>Fungi</taxon>
        <taxon>Dikarya</taxon>
        <taxon>Ascomycota</taxon>
        <taxon>Pezizomycotina</taxon>
        <taxon>Sordariomycetes</taxon>
        <taxon>Sordariomycetidae</taxon>
        <taxon>Diaporthales</taxon>
        <taxon>Cytosporaceae</taxon>
        <taxon>Cytospora</taxon>
    </lineage>
</organism>
<evidence type="ECO:0000256" key="3">
    <source>
        <dbReference type="ARBA" id="ARBA00022989"/>
    </source>
</evidence>
<comment type="similarity">
    <text evidence="5">Belongs to the SAT4 family.</text>
</comment>
<feature type="domain" description="Rhodopsin" evidence="7">
    <location>
        <begin position="29"/>
        <end position="208"/>
    </location>
</feature>
<evidence type="ECO:0000313" key="8">
    <source>
        <dbReference type="EMBL" id="KUI55949.1"/>
    </source>
</evidence>
<evidence type="ECO:0000256" key="4">
    <source>
        <dbReference type="ARBA" id="ARBA00023136"/>
    </source>
</evidence>
<name>A0A194UWF2_CYTMA</name>
<sequence length="278" mass="30701">MLDGILPSNVTPQGFLAAEIVILITPPIFVFVANAYMTVLSLFFAKVAIVLMYKRLFGIYKWLRYICYAILTIDLVHGGGLIAISVACTPFKRSSLGPSWVEHCDDAAYLVAMINAVLAVFNDVVIFVLPLPVILRLNMPHRKKIGLVAVFMFGLFGICASGANLYFQIIYWSPKLTPATFVGTELSQNTEKAVAIIVGCTPSVYAFLRSKVVKMPIFDKLLNAFSSWKLPSTKPRGRPVYKSHQLEQQASDHRILRAVEPTYIALGEVTDPVTPSSV</sequence>
<dbReference type="PANTHER" id="PTHR33048:SF47">
    <property type="entry name" value="INTEGRAL MEMBRANE PROTEIN-RELATED"/>
    <property type="match status" value="1"/>
</dbReference>
<evidence type="ECO:0000256" key="6">
    <source>
        <dbReference type="SAM" id="Phobius"/>
    </source>
</evidence>
<evidence type="ECO:0000256" key="1">
    <source>
        <dbReference type="ARBA" id="ARBA00004141"/>
    </source>
</evidence>
<dbReference type="InterPro" id="IPR052337">
    <property type="entry name" value="SAT4-like"/>
</dbReference>
<dbReference type="AlphaFoldDB" id="A0A194UWF2"/>
<feature type="transmembrane region" description="Helical" evidence="6">
    <location>
        <begin position="147"/>
        <end position="172"/>
    </location>
</feature>
<gene>
    <name evidence="8" type="ORF">VP1G_03321</name>
</gene>
<proteinExistence type="inferred from homology"/>
<evidence type="ECO:0000259" key="7">
    <source>
        <dbReference type="Pfam" id="PF20684"/>
    </source>
</evidence>
<dbReference type="STRING" id="694573.A0A194UWF2"/>
<dbReference type="InterPro" id="IPR049326">
    <property type="entry name" value="Rhodopsin_dom_fungi"/>
</dbReference>
<dbReference type="EMBL" id="KN714684">
    <property type="protein sequence ID" value="KUI55949.1"/>
    <property type="molecule type" value="Genomic_DNA"/>
</dbReference>
<feature type="transmembrane region" description="Helical" evidence="6">
    <location>
        <begin position="20"/>
        <end position="53"/>
    </location>
</feature>
<keyword evidence="2 6" id="KW-0812">Transmembrane</keyword>
<keyword evidence="4 6" id="KW-0472">Membrane</keyword>
<dbReference type="GO" id="GO:0016020">
    <property type="term" value="C:membrane"/>
    <property type="evidence" value="ECO:0007669"/>
    <property type="project" value="UniProtKB-SubCell"/>
</dbReference>
<dbReference type="Pfam" id="PF20684">
    <property type="entry name" value="Fung_rhodopsin"/>
    <property type="match status" value="1"/>
</dbReference>
<comment type="subcellular location">
    <subcellularLocation>
        <location evidence="1">Membrane</location>
        <topology evidence="1">Multi-pass membrane protein</topology>
    </subcellularLocation>
</comment>
<dbReference type="OrthoDB" id="444631at2759"/>
<dbReference type="Proteomes" id="UP000078576">
    <property type="component" value="Unassembled WGS sequence"/>
</dbReference>
<feature type="transmembrane region" description="Helical" evidence="6">
    <location>
        <begin position="65"/>
        <end position="87"/>
    </location>
</feature>